<evidence type="ECO:0000256" key="3">
    <source>
        <dbReference type="ARBA" id="ARBA00022622"/>
    </source>
</evidence>
<dbReference type="GO" id="GO:0052324">
    <property type="term" value="P:plant-type cell wall cellulose biosynthetic process"/>
    <property type="evidence" value="ECO:0000318"/>
    <property type="project" value="GO_Central"/>
</dbReference>
<dbReference type="GO" id="GO:0010215">
    <property type="term" value="P:cellulose microfibril organization"/>
    <property type="evidence" value="ECO:0007669"/>
    <property type="project" value="InterPro"/>
</dbReference>
<organism evidence="8 9">
    <name type="scientific">Erythranthe guttata</name>
    <name type="common">Yellow monkey flower</name>
    <name type="synonym">Mimulus guttatus</name>
    <dbReference type="NCBI Taxonomy" id="4155"/>
    <lineage>
        <taxon>Eukaryota</taxon>
        <taxon>Viridiplantae</taxon>
        <taxon>Streptophyta</taxon>
        <taxon>Embryophyta</taxon>
        <taxon>Tracheophyta</taxon>
        <taxon>Spermatophyta</taxon>
        <taxon>Magnoliopsida</taxon>
        <taxon>eudicotyledons</taxon>
        <taxon>Gunneridae</taxon>
        <taxon>Pentapetalae</taxon>
        <taxon>asterids</taxon>
        <taxon>lamiids</taxon>
        <taxon>Lamiales</taxon>
        <taxon>Phrymaceae</taxon>
        <taxon>Erythranthe</taxon>
    </lineage>
</organism>
<gene>
    <name evidence="8" type="ORF">MIMGU_mgv1a004710mg</name>
</gene>
<keyword evidence="5" id="KW-0325">Glycoprotein</keyword>
<comment type="subcellular location">
    <subcellularLocation>
        <location evidence="1">Cell membrane</location>
        <topology evidence="1">Lipid-anchor</topology>
        <topology evidence="1">GPI-anchor</topology>
    </subcellularLocation>
</comment>
<keyword evidence="6" id="KW-0449">Lipoprotein</keyword>
<comment type="similarity">
    <text evidence="2">Belongs to the COBRA family.</text>
</comment>
<dbReference type="GO" id="GO:0005886">
    <property type="term" value="C:plasma membrane"/>
    <property type="evidence" value="ECO:0000318"/>
    <property type="project" value="GO_Central"/>
</dbReference>
<keyword evidence="4" id="KW-0732">Signal</keyword>
<accession>A0A022QG18</accession>
<dbReference type="AlphaFoldDB" id="A0A022QG18"/>
<evidence type="ECO:0000256" key="5">
    <source>
        <dbReference type="ARBA" id="ARBA00023180"/>
    </source>
</evidence>
<evidence type="ECO:0000256" key="4">
    <source>
        <dbReference type="ARBA" id="ARBA00022729"/>
    </source>
</evidence>
<dbReference type="PANTHER" id="PTHR31673">
    <property type="entry name" value="PROTEIN COBRA"/>
    <property type="match status" value="1"/>
</dbReference>
<proteinExistence type="inferred from homology"/>
<evidence type="ECO:0000256" key="1">
    <source>
        <dbReference type="ARBA" id="ARBA00004609"/>
    </source>
</evidence>
<evidence type="ECO:0000256" key="2">
    <source>
        <dbReference type="ARBA" id="ARBA00005507"/>
    </source>
</evidence>
<dbReference type="GO" id="GO:0098552">
    <property type="term" value="C:side of membrane"/>
    <property type="evidence" value="ECO:0007669"/>
    <property type="project" value="UniProtKB-KW"/>
</dbReference>
<keyword evidence="3" id="KW-0472">Membrane</keyword>
<evidence type="ECO:0000313" key="9">
    <source>
        <dbReference type="Proteomes" id="UP000030748"/>
    </source>
</evidence>
<evidence type="ECO:0000256" key="6">
    <source>
        <dbReference type="ARBA" id="ARBA00023288"/>
    </source>
</evidence>
<evidence type="ECO:0000313" key="8">
    <source>
        <dbReference type="EMBL" id="EYU26509.1"/>
    </source>
</evidence>
<dbReference type="Pfam" id="PF25079">
    <property type="entry name" value="COB_C"/>
    <property type="match status" value="1"/>
</dbReference>
<name>A0A022QG18_ERYGU</name>
<feature type="domain" description="COBRA C-terminal" evidence="7">
    <location>
        <begin position="291"/>
        <end position="480"/>
    </location>
</feature>
<dbReference type="EMBL" id="KI631651">
    <property type="protein sequence ID" value="EYU26509.1"/>
    <property type="molecule type" value="Genomic_DNA"/>
</dbReference>
<dbReference type="PANTHER" id="PTHR31673:SF30">
    <property type="entry name" value="COBRA-LIKE PROTEIN 6"/>
    <property type="match status" value="1"/>
</dbReference>
<dbReference type="InterPro" id="IPR056900">
    <property type="entry name" value="COB_C"/>
</dbReference>
<dbReference type="InterPro" id="IPR006918">
    <property type="entry name" value="COBRA_pln"/>
</dbReference>
<dbReference type="Pfam" id="PF04833">
    <property type="entry name" value="COBRA"/>
    <property type="match status" value="1"/>
</dbReference>
<reference evidence="8 9" key="1">
    <citation type="journal article" date="2013" name="Proc. Natl. Acad. Sci. U.S.A.">
        <title>Fine-scale variation in meiotic recombination in Mimulus inferred from population shotgun sequencing.</title>
        <authorList>
            <person name="Hellsten U."/>
            <person name="Wright K.M."/>
            <person name="Jenkins J."/>
            <person name="Shu S."/>
            <person name="Yuan Y."/>
            <person name="Wessler S.R."/>
            <person name="Schmutz J."/>
            <person name="Willis J.H."/>
            <person name="Rokhsar D.S."/>
        </authorList>
    </citation>
    <scope>NUCLEOTIDE SEQUENCE [LARGE SCALE GENOMIC DNA]</scope>
    <source>
        <strain evidence="9">cv. DUN x IM62</strain>
    </source>
</reference>
<dbReference type="STRING" id="4155.A0A022QG18"/>
<dbReference type="Proteomes" id="UP000030748">
    <property type="component" value="Unassembled WGS sequence"/>
</dbReference>
<protein>
    <recommendedName>
        <fullName evidence="7">COBRA C-terminal domain-containing protein</fullName>
    </recommendedName>
</protein>
<sequence length="513" mass="57296">MILVHNSANTLQFFRETHSTVNLCCCCYIQIHHEIDYEGRGDLVGAAVVYLDEDEEEVGSEMSDLRPIKGFSKNGSDFVVDDCDAIGQHPFCITGGYDPLDPNGNITIRWDVLQKPADAHHDVRLSIVNYQLFRHIDFPGWKLSWTWRNEEVIWSITGAETTEQGDCSKFTGGSLPHCCEKKPVIIDLLPNAPFNKQVSNCCRSGILSSMLQDSVNYISAFQMNIGSADTNLNISLPTNFTLGVPGYTCGDPFRVPPTKFPEDHGRRSTQAFATWNVTCSYSQYKASSVPTCCVSLSAFYNSTIVDCPKCSCACQGQTGAKCVKPGESPPVLHLGHNGVPKPVVDCSSHMCPIKVHWHVKQSYTQYWRVKITVTNLNHARNYSQWDLVVLHPNLDNITQVFSFNYKPLNIYGNINDTGVFYGIKYYNDMLLQSGENGNVQSELLMQKDSGTKFSFNGGWGFPRKISFNGDECVMPQPDDYPRSPNKAHFNAQTTFFSSSLVLLVSLMLMNVLS</sequence>
<evidence type="ECO:0000259" key="7">
    <source>
        <dbReference type="Pfam" id="PF25079"/>
    </source>
</evidence>
<dbReference type="PIRSF" id="PIRSF038122">
    <property type="entry name" value="COBRA"/>
    <property type="match status" value="1"/>
</dbReference>
<keyword evidence="9" id="KW-1185">Reference proteome</keyword>
<keyword evidence="3" id="KW-0336">GPI-anchor</keyword>